<dbReference type="AlphaFoldDB" id="A0AAX4JXR9"/>
<dbReference type="PANTHER" id="PTHR31126">
    <property type="entry name" value="TYROSINE-PROTEIN PHOSPHATASE"/>
    <property type="match status" value="1"/>
</dbReference>
<proteinExistence type="predicted"/>
<dbReference type="InterPro" id="IPR004861">
    <property type="entry name" value="Siw14-like"/>
</dbReference>
<feature type="region of interest" description="Disordered" evidence="5">
    <location>
        <begin position="216"/>
        <end position="258"/>
    </location>
</feature>
<dbReference type="GeneID" id="91094921"/>
<feature type="region of interest" description="Disordered" evidence="5">
    <location>
        <begin position="372"/>
        <end position="524"/>
    </location>
</feature>
<dbReference type="SUPFAM" id="SSF52799">
    <property type="entry name" value="(Phosphotyrosine protein) phosphatases II"/>
    <property type="match status" value="1"/>
</dbReference>
<dbReference type="EC" id="3.1.3.48" evidence="1"/>
<reference evidence="6 7" key="1">
    <citation type="submission" date="2024-01" db="EMBL/GenBank/DDBJ databases">
        <title>Comparative genomics of Cryptococcus and Kwoniella reveals pathogenesis evolution and contrasting modes of karyotype evolution via chromosome fusion or intercentromeric recombination.</title>
        <authorList>
            <person name="Coelho M.A."/>
            <person name="David-Palma M."/>
            <person name="Shea T."/>
            <person name="Bowers K."/>
            <person name="McGinley-Smith S."/>
            <person name="Mohammad A.W."/>
            <person name="Gnirke A."/>
            <person name="Yurkov A.M."/>
            <person name="Nowrousian M."/>
            <person name="Sun S."/>
            <person name="Cuomo C.A."/>
            <person name="Heitman J."/>
        </authorList>
    </citation>
    <scope>NUCLEOTIDE SEQUENCE [LARGE SCALE GENOMIC DNA]</scope>
    <source>
        <strain evidence="6 7">CBS 6074</strain>
    </source>
</reference>
<dbReference type="Gene3D" id="3.90.190.10">
    <property type="entry name" value="Protein tyrosine phosphatase superfamily"/>
    <property type="match status" value="1"/>
</dbReference>
<feature type="compositionally biased region" description="Polar residues" evidence="5">
    <location>
        <begin position="444"/>
        <end position="460"/>
    </location>
</feature>
<dbReference type="Proteomes" id="UP001355207">
    <property type="component" value="Chromosome 5"/>
</dbReference>
<organism evidence="6 7">
    <name type="scientific">Kwoniella dendrophila CBS 6074</name>
    <dbReference type="NCBI Taxonomy" id="1295534"/>
    <lineage>
        <taxon>Eukaryota</taxon>
        <taxon>Fungi</taxon>
        <taxon>Dikarya</taxon>
        <taxon>Basidiomycota</taxon>
        <taxon>Agaricomycotina</taxon>
        <taxon>Tremellomycetes</taxon>
        <taxon>Tremellales</taxon>
        <taxon>Cryptococcaceae</taxon>
        <taxon>Kwoniella</taxon>
    </lineage>
</organism>
<name>A0AAX4JXR9_9TREE</name>
<feature type="region of interest" description="Disordered" evidence="5">
    <location>
        <begin position="281"/>
        <end position="332"/>
    </location>
</feature>
<feature type="compositionally biased region" description="Polar residues" evidence="5">
    <location>
        <begin position="402"/>
        <end position="436"/>
    </location>
</feature>
<feature type="compositionally biased region" description="Low complexity" evidence="5">
    <location>
        <begin position="291"/>
        <end position="308"/>
    </location>
</feature>
<feature type="compositionally biased region" description="Polar residues" evidence="5">
    <location>
        <begin position="372"/>
        <end position="383"/>
    </location>
</feature>
<evidence type="ECO:0000256" key="4">
    <source>
        <dbReference type="ARBA" id="ARBA00039934"/>
    </source>
</evidence>
<keyword evidence="3" id="KW-0904">Protein phosphatase</keyword>
<gene>
    <name evidence="6" type="ORF">L201_004251</name>
</gene>
<dbReference type="EMBL" id="CP144102">
    <property type="protein sequence ID" value="WWC89330.1"/>
    <property type="molecule type" value="Genomic_DNA"/>
</dbReference>
<feature type="compositionally biased region" description="Basic and acidic residues" evidence="5">
    <location>
        <begin position="386"/>
        <end position="397"/>
    </location>
</feature>
<evidence type="ECO:0000313" key="6">
    <source>
        <dbReference type="EMBL" id="WWC89330.1"/>
    </source>
</evidence>
<evidence type="ECO:0000256" key="5">
    <source>
        <dbReference type="SAM" id="MobiDB-lite"/>
    </source>
</evidence>
<dbReference type="InterPro" id="IPR029021">
    <property type="entry name" value="Prot-tyrosine_phosphatase-like"/>
</dbReference>
<accession>A0AAX4JXR9</accession>
<feature type="compositionally biased region" description="Low complexity" evidence="5">
    <location>
        <begin position="237"/>
        <end position="250"/>
    </location>
</feature>
<evidence type="ECO:0000256" key="1">
    <source>
        <dbReference type="ARBA" id="ARBA00013064"/>
    </source>
</evidence>
<feature type="compositionally biased region" description="Acidic residues" evidence="5">
    <location>
        <begin position="479"/>
        <end position="508"/>
    </location>
</feature>
<evidence type="ECO:0000256" key="2">
    <source>
        <dbReference type="ARBA" id="ARBA00022801"/>
    </source>
</evidence>
<feature type="compositionally biased region" description="Polar residues" evidence="5">
    <location>
        <begin position="314"/>
        <end position="327"/>
    </location>
</feature>
<dbReference type="GO" id="GO:0004725">
    <property type="term" value="F:protein tyrosine phosphatase activity"/>
    <property type="evidence" value="ECO:0007669"/>
    <property type="project" value="UniProtKB-EC"/>
</dbReference>
<protein>
    <recommendedName>
        <fullName evidence="4">Putative tyrosine-protein phosphatase OCA1</fullName>
        <ecNumber evidence="1">3.1.3.48</ecNumber>
    </recommendedName>
</protein>
<keyword evidence="7" id="KW-1185">Reference proteome</keyword>
<keyword evidence="2" id="KW-0378">Hydrolase</keyword>
<dbReference type="RefSeq" id="XP_066076093.1">
    <property type="nucleotide sequence ID" value="XM_066219996.1"/>
</dbReference>
<evidence type="ECO:0000313" key="7">
    <source>
        <dbReference type="Proteomes" id="UP001355207"/>
    </source>
</evidence>
<sequence>MITPPFHFSIIASSPYSFNSSNSNNKDYNDEVQSIQPQPEILYRGSIPAPRNKSFIKRLKLKTIITLRKKPLKEDDPVAVWLNKKGIEIKWIKAEGMSEEKLGMGKNEISEVLKILLDPKSYPLYIADKDGISHTTLIVACLRKLQGWNMDCIINEICRFEPEYEDLPLVSFIQSYLSIAPNSSSSSTSSSNQTDSPFTLPHPPYPKWLWPPLTPSNASPITTKQPRDRSTSTSNPTSTKDSTATTTNSSILPFPHPLSIRKHPTMKLTFPMLPPPVPPLASVQTGSTQLSTSTNIGSSSINIGSTSNVPIPSPTLSSTGPGNLSRVNSRRDKSFLPPPIAIPEDVNNHNNNILGQAVSTLHSGLTGITRILSGNGQSGSSIQVDEGDKPASEDNRLGRTVSFHSASERQSQQPKVNSSSTQGQNVKQDSTQSSPMKLSREPTRTASSSDQYVSESTESMTGEDEDDGDQPLNEYVSEYQDDDDEYYEDEDEDDEDDDDDDDDDDEGNEPTSQYISALDLAGFG</sequence>
<dbReference type="Pfam" id="PF03162">
    <property type="entry name" value="Y_phosphatase2"/>
    <property type="match status" value="1"/>
</dbReference>
<dbReference type="PANTHER" id="PTHR31126:SF8">
    <property type="entry name" value="TYROSINE-PROTEIN PHOSPHATASE OCA1-RELATED"/>
    <property type="match status" value="1"/>
</dbReference>
<evidence type="ECO:0000256" key="3">
    <source>
        <dbReference type="ARBA" id="ARBA00022912"/>
    </source>
</evidence>